<keyword evidence="5" id="KW-0812">Transmembrane</keyword>
<name>A0AAN8LMN4_9TELE</name>
<evidence type="ECO:0000256" key="2">
    <source>
        <dbReference type="ARBA" id="ARBA00010917"/>
    </source>
</evidence>
<evidence type="ECO:0000256" key="7">
    <source>
        <dbReference type="ARBA" id="ARBA00022927"/>
    </source>
</evidence>
<organism evidence="12 13">
    <name type="scientific">Coregonus suidteri</name>
    <dbReference type="NCBI Taxonomy" id="861788"/>
    <lineage>
        <taxon>Eukaryota</taxon>
        <taxon>Metazoa</taxon>
        <taxon>Chordata</taxon>
        <taxon>Craniata</taxon>
        <taxon>Vertebrata</taxon>
        <taxon>Euteleostomi</taxon>
        <taxon>Actinopterygii</taxon>
        <taxon>Neopterygii</taxon>
        <taxon>Teleostei</taxon>
        <taxon>Protacanthopterygii</taxon>
        <taxon>Salmoniformes</taxon>
        <taxon>Salmonidae</taxon>
        <taxon>Coregoninae</taxon>
        <taxon>Coregonus</taxon>
    </lineage>
</organism>
<evidence type="ECO:0000313" key="12">
    <source>
        <dbReference type="EMBL" id="KAK6314117.1"/>
    </source>
</evidence>
<protein>
    <recommendedName>
        <fullName evidence="3">Mitochondrial import receptor subunit TOM7 homolog</fullName>
    </recommendedName>
    <alternativeName>
        <fullName evidence="11">Translocase of outer membrane 7 kDa subunit homolog</fullName>
    </alternativeName>
</protein>
<evidence type="ECO:0000256" key="4">
    <source>
        <dbReference type="ARBA" id="ARBA00022448"/>
    </source>
</evidence>
<evidence type="ECO:0000256" key="11">
    <source>
        <dbReference type="ARBA" id="ARBA00032786"/>
    </source>
</evidence>
<dbReference type="AlphaFoldDB" id="A0AAN8LMN4"/>
<comment type="subcellular location">
    <subcellularLocation>
        <location evidence="1">Mitochondrion outer membrane</location>
        <topology evidence="1">Single-pass membrane protein</topology>
    </subcellularLocation>
</comment>
<dbReference type="Proteomes" id="UP001356427">
    <property type="component" value="Unassembled WGS sequence"/>
</dbReference>
<dbReference type="GO" id="GO:0030150">
    <property type="term" value="P:protein import into mitochondrial matrix"/>
    <property type="evidence" value="ECO:0007669"/>
    <property type="project" value="InterPro"/>
</dbReference>
<dbReference type="GO" id="GO:0005742">
    <property type="term" value="C:mitochondrial outer membrane translocase complex"/>
    <property type="evidence" value="ECO:0007669"/>
    <property type="project" value="InterPro"/>
</dbReference>
<dbReference type="Pfam" id="PF08038">
    <property type="entry name" value="Tom7"/>
    <property type="match status" value="1"/>
</dbReference>
<keyword evidence="4" id="KW-0813">Transport</keyword>
<keyword evidence="8" id="KW-1133">Transmembrane helix</keyword>
<dbReference type="GO" id="GO:1903955">
    <property type="term" value="P:positive regulation of protein targeting to mitochondrion"/>
    <property type="evidence" value="ECO:0007669"/>
    <property type="project" value="TreeGrafter"/>
</dbReference>
<evidence type="ECO:0000256" key="3">
    <source>
        <dbReference type="ARBA" id="ARBA00014537"/>
    </source>
</evidence>
<keyword evidence="6" id="KW-1000">Mitochondrion outer membrane</keyword>
<reference evidence="12 13" key="1">
    <citation type="submission" date="2021-04" db="EMBL/GenBank/DDBJ databases">
        <authorList>
            <person name="De Guttry C."/>
            <person name="Zahm M."/>
            <person name="Klopp C."/>
            <person name="Cabau C."/>
            <person name="Louis A."/>
            <person name="Berthelot C."/>
            <person name="Parey E."/>
            <person name="Roest Crollius H."/>
            <person name="Montfort J."/>
            <person name="Robinson-Rechavi M."/>
            <person name="Bucao C."/>
            <person name="Bouchez O."/>
            <person name="Gislard M."/>
            <person name="Lluch J."/>
            <person name="Milhes M."/>
            <person name="Lampietro C."/>
            <person name="Lopez Roques C."/>
            <person name="Donnadieu C."/>
            <person name="Braasch I."/>
            <person name="Desvignes T."/>
            <person name="Postlethwait J."/>
            <person name="Bobe J."/>
            <person name="Wedekind C."/>
            <person name="Guiguen Y."/>
        </authorList>
    </citation>
    <scope>NUCLEOTIDE SEQUENCE [LARGE SCALE GENOMIC DNA]</scope>
    <source>
        <strain evidence="12">Cs_M1</strain>
        <tissue evidence="12">Blood</tissue>
    </source>
</reference>
<evidence type="ECO:0000256" key="6">
    <source>
        <dbReference type="ARBA" id="ARBA00022787"/>
    </source>
</evidence>
<accession>A0AAN8LMN4</accession>
<proteinExistence type="inferred from homology"/>
<evidence type="ECO:0000256" key="1">
    <source>
        <dbReference type="ARBA" id="ARBA00004572"/>
    </source>
</evidence>
<dbReference type="PANTHER" id="PTHR46722:SF1">
    <property type="entry name" value="MITOCHONDRIAL IMPORT RECEPTOR SUBUNIT TOM7 HOMOLOG"/>
    <property type="match status" value="1"/>
</dbReference>
<dbReference type="EMBL" id="JAGTTL010000013">
    <property type="protein sequence ID" value="KAK6314117.1"/>
    <property type="molecule type" value="Genomic_DNA"/>
</dbReference>
<gene>
    <name evidence="12" type="ORF">J4Q44_G00155760</name>
</gene>
<evidence type="ECO:0000256" key="5">
    <source>
        <dbReference type="ARBA" id="ARBA00022692"/>
    </source>
</evidence>
<comment type="similarity">
    <text evidence="2">Belongs to the Tom7 family.</text>
</comment>
<keyword evidence="7" id="KW-0653">Protein transport</keyword>
<keyword evidence="9" id="KW-0496">Mitochondrion</keyword>
<dbReference type="InterPro" id="IPR012621">
    <property type="entry name" value="Tom7"/>
</dbReference>
<evidence type="ECO:0000256" key="8">
    <source>
        <dbReference type="ARBA" id="ARBA00022989"/>
    </source>
</evidence>
<dbReference type="PANTHER" id="PTHR46722">
    <property type="entry name" value="MITOCHONDRIAL IMPORT RECEPTOR SUBUNIT TOM7 HOMOLOG"/>
    <property type="match status" value="1"/>
</dbReference>
<evidence type="ECO:0000313" key="13">
    <source>
        <dbReference type="Proteomes" id="UP001356427"/>
    </source>
</evidence>
<comment type="caution">
    <text evidence="12">The sequence shown here is derived from an EMBL/GenBank/DDBJ whole genome shotgun (WGS) entry which is preliminary data.</text>
</comment>
<evidence type="ECO:0000256" key="10">
    <source>
        <dbReference type="ARBA" id="ARBA00023136"/>
    </source>
</evidence>
<sequence>MAKLSKESKETKQRLQTVFQAGQFVIRWGFIPTVLYLGFAQGGDPSMPEPHNPDPANHLLPPCVVMTVLGLEDRAQVRGGWAQLRSRGGWVVERATDLWVWLSGWNVRGPGIALCSALCCWPGRERQLVH</sequence>
<keyword evidence="13" id="KW-1185">Reference proteome</keyword>
<evidence type="ECO:0000256" key="9">
    <source>
        <dbReference type="ARBA" id="ARBA00023128"/>
    </source>
</evidence>
<keyword evidence="10" id="KW-0472">Membrane</keyword>